<proteinExistence type="predicted"/>
<dbReference type="PANTHER" id="PTHR30619">
    <property type="entry name" value="DNA INTERNALIZATION/COMPETENCE PROTEIN COMEC/REC2"/>
    <property type="match status" value="1"/>
</dbReference>
<dbReference type="EMBL" id="JADQDC010000012">
    <property type="protein sequence ID" value="MBF9152519.1"/>
    <property type="molecule type" value="Genomic_DNA"/>
</dbReference>
<dbReference type="Gene3D" id="3.60.15.10">
    <property type="entry name" value="Ribonuclease Z/Hydroxyacylglutathione hydrolase-like"/>
    <property type="match status" value="1"/>
</dbReference>
<comment type="caution">
    <text evidence="1">The sequence shown here is derived from an EMBL/GenBank/DDBJ whole genome shotgun (WGS) entry which is preliminary data.</text>
</comment>
<gene>
    <name evidence="1" type="ORF">I2488_16045</name>
</gene>
<dbReference type="PANTHER" id="PTHR30619:SF1">
    <property type="entry name" value="RECOMBINATION PROTEIN 2"/>
    <property type="match status" value="1"/>
</dbReference>
<reference evidence="1 2" key="1">
    <citation type="submission" date="2020-11" db="EMBL/GenBank/DDBJ databases">
        <title>The genome sequence of Novosphingobium sp. 1Y9A.</title>
        <authorList>
            <person name="Liu Y."/>
        </authorList>
    </citation>
    <scope>NUCLEOTIDE SEQUENCE [LARGE SCALE GENOMIC DNA]</scope>
    <source>
        <strain evidence="1 2">1Y9A</strain>
    </source>
</reference>
<dbReference type="InterPro" id="IPR052159">
    <property type="entry name" value="Competence_DNA_uptake"/>
</dbReference>
<name>A0ABS0HJT1_9SPHN</name>
<sequence>MAVTRIEIDFLPVGKLQKSGDAIAIRYGDEITEKFMVVDGGDLAAGRLLVDHLKVNYGEDVIIDDAVCTHSDGDHASGLRTLIKELPVRRLWVHQPWLHAERLNPQFKGNWTDPNLSGHLRNNCFSVISDLCDLAEEYGVELCEPFAGRLIGPFHVLAPTLDRYLTLVPQMDQTPTAKPIVEAALEAFRTVTTSVYSFFETWDVETLQDPKPDATSVPNESSVVLFGNVGGNRILLTGDAGVGALDEAIYAAGQLGLNITSPTVVQVPHHGSRHNVGPKLLDQILGPRVDDADITRGWAIISAAKLCTKKPYRSVTNALLRRGNCSGGWH</sequence>
<keyword evidence="2" id="KW-1185">Reference proteome</keyword>
<evidence type="ECO:0000313" key="1">
    <source>
        <dbReference type="EMBL" id="MBF9152519.1"/>
    </source>
</evidence>
<evidence type="ECO:0000313" key="2">
    <source>
        <dbReference type="Proteomes" id="UP000600799"/>
    </source>
</evidence>
<dbReference type="RefSeq" id="WP_196276820.1">
    <property type="nucleotide sequence ID" value="NZ_JADQDC010000012.1"/>
</dbReference>
<dbReference type="Proteomes" id="UP000600799">
    <property type="component" value="Unassembled WGS sequence"/>
</dbReference>
<protein>
    <submittedName>
        <fullName evidence="1">Competence protein ComEC</fullName>
    </submittedName>
</protein>
<dbReference type="SUPFAM" id="SSF56281">
    <property type="entry name" value="Metallo-hydrolase/oxidoreductase"/>
    <property type="match status" value="1"/>
</dbReference>
<organism evidence="1 2">
    <name type="scientific">Novosphingobium jiangmenense</name>
    <dbReference type="NCBI Taxonomy" id="2791981"/>
    <lineage>
        <taxon>Bacteria</taxon>
        <taxon>Pseudomonadati</taxon>
        <taxon>Pseudomonadota</taxon>
        <taxon>Alphaproteobacteria</taxon>
        <taxon>Sphingomonadales</taxon>
        <taxon>Sphingomonadaceae</taxon>
        <taxon>Novosphingobium</taxon>
    </lineage>
</organism>
<dbReference type="InterPro" id="IPR036866">
    <property type="entry name" value="RibonucZ/Hydroxyglut_hydro"/>
</dbReference>
<accession>A0ABS0HJT1</accession>